<protein>
    <recommendedName>
        <fullName evidence="4">Serine protease</fullName>
    </recommendedName>
</protein>
<evidence type="ECO:0000313" key="2">
    <source>
        <dbReference type="EMBL" id="GAX89462.1"/>
    </source>
</evidence>
<name>A0A292YCS6_9BACL</name>
<sequence>MKQVQEIENQIAELAYRLQVLKDELEQIRKTCVHEFIKDTYTQTCAKCNLTESLYY</sequence>
<keyword evidence="1" id="KW-0175">Coiled coil</keyword>
<evidence type="ECO:0000256" key="1">
    <source>
        <dbReference type="SAM" id="Coils"/>
    </source>
</evidence>
<evidence type="ECO:0008006" key="4">
    <source>
        <dbReference type="Google" id="ProtNLM"/>
    </source>
</evidence>
<reference evidence="3" key="1">
    <citation type="submission" date="2017-07" db="EMBL/GenBank/DDBJ databases">
        <title>Draft genome sequence of Effusibacillus lacus strain skLN1.</title>
        <authorList>
            <person name="Watanabe M."/>
            <person name="Kojima H."/>
            <person name="Fukui M."/>
        </authorList>
    </citation>
    <scope>NUCLEOTIDE SEQUENCE [LARGE SCALE GENOMIC DNA]</scope>
    <source>
        <strain evidence="3">skLN1</strain>
    </source>
</reference>
<dbReference type="AlphaFoldDB" id="A0A292YCS6"/>
<comment type="caution">
    <text evidence="2">The sequence shown here is derived from an EMBL/GenBank/DDBJ whole genome shotgun (WGS) entry which is preliminary data.</text>
</comment>
<accession>A0A292YCS6</accession>
<feature type="coiled-coil region" evidence="1">
    <location>
        <begin position="4"/>
        <end position="31"/>
    </location>
</feature>
<dbReference type="RefSeq" id="WP_165912610.1">
    <property type="nucleotide sequence ID" value="NZ_BDUF01000022.1"/>
</dbReference>
<keyword evidence="3" id="KW-1185">Reference proteome</keyword>
<organism evidence="2 3">
    <name type="scientific">Effusibacillus lacus</name>
    <dbReference type="NCBI Taxonomy" id="1348429"/>
    <lineage>
        <taxon>Bacteria</taxon>
        <taxon>Bacillati</taxon>
        <taxon>Bacillota</taxon>
        <taxon>Bacilli</taxon>
        <taxon>Bacillales</taxon>
        <taxon>Alicyclobacillaceae</taxon>
        <taxon>Effusibacillus</taxon>
    </lineage>
</organism>
<evidence type="ECO:0000313" key="3">
    <source>
        <dbReference type="Proteomes" id="UP000217785"/>
    </source>
</evidence>
<proteinExistence type="predicted"/>
<dbReference type="Proteomes" id="UP000217785">
    <property type="component" value="Unassembled WGS sequence"/>
</dbReference>
<dbReference type="EMBL" id="BDUF01000022">
    <property type="protein sequence ID" value="GAX89462.1"/>
    <property type="molecule type" value="Genomic_DNA"/>
</dbReference>